<keyword evidence="4" id="KW-1185">Reference proteome</keyword>
<evidence type="ECO:0000313" key="3">
    <source>
        <dbReference type="EMBL" id="MBN7799849.1"/>
    </source>
</evidence>
<dbReference type="RefSeq" id="WP_206567822.1">
    <property type="nucleotide sequence ID" value="NZ_JAFKCW010000001.1"/>
</dbReference>
<protein>
    <submittedName>
        <fullName evidence="3">DUF4136 domain-containing protein</fullName>
    </submittedName>
</protein>
<name>A0ABS3BLY4_9BACT</name>
<comment type="caution">
    <text evidence="3">The sequence shown here is derived from an EMBL/GenBank/DDBJ whole genome shotgun (WGS) entry which is preliminary data.</text>
</comment>
<dbReference type="Pfam" id="PF13590">
    <property type="entry name" value="DUF4136"/>
    <property type="match status" value="1"/>
</dbReference>
<dbReference type="Gene3D" id="3.30.160.670">
    <property type="match status" value="1"/>
</dbReference>
<evidence type="ECO:0000259" key="2">
    <source>
        <dbReference type="Pfam" id="PF13590"/>
    </source>
</evidence>
<proteinExistence type="predicted"/>
<feature type="domain" description="DUF4136" evidence="2">
    <location>
        <begin position="35"/>
        <end position="210"/>
    </location>
</feature>
<gene>
    <name evidence="3" type="ORF">J0A67_03205</name>
</gene>
<reference evidence="3 4" key="1">
    <citation type="submission" date="2021-03" db="EMBL/GenBank/DDBJ databases">
        <title>novel species isolated from a fishpond in China.</title>
        <authorList>
            <person name="Lu H."/>
            <person name="Cai Z."/>
        </authorList>
    </citation>
    <scope>NUCLEOTIDE SEQUENCE [LARGE SCALE GENOMIC DNA]</scope>
    <source>
        <strain evidence="3 4">JCM 31546</strain>
    </source>
</reference>
<sequence length="213" mass="23633">MVSLLKRSGTVLLLAIGSIACSPEGATFVEEQDVVYTNYNPSFDFAAQSTYALPDQVVSISNGGLPGDSDGPEYLPPQFANPILATLRSNMNAMGYREVAESADPDLIVLPSALQTTEIYYYYDWWYWNWYYPGYGPGWGWYYPGYYPPTVTSVRTGSIFIQMTSPKGIDTSNQIPVNWIAVVNGLLEGEGNAANRIDRTLTQAFTQSPYLQK</sequence>
<keyword evidence="1" id="KW-0732">Signal</keyword>
<dbReference type="PROSITE" id="PS51257">
    <property type="entry name" value="PROKAR_LIPOPROTEIN"/>
    <property type="match status" value="1"/>
</dbReference>
<dbReference type="Proteomes" id="UP000664698">
    <property type="component" value="Unassembled WGS sequence"/>
</dbReference>
<accession>A0ABS3BLY4</accession>
<dbReference type="InterPro" id="IPR025411">
    <property type="entry name" value="DUF4136"/>
</dbReference>
<organism evidence="3 4">
    <name type="scientific">Algoriphagus aestuariicola</name>
    <dbReference type="NCBI Taxonomy" id="1852016"/>
    <lineage>
        <taxon>Bacteria</taxon>
        <taxon>Pseudomonadati</taxon>
        <taxon>Bacteroidota</taxon>
        <taxon>Cytophagia</taxon>
        <taxon>Cytophagales</taxon>
        <taxon>Cyclobacteriaceae</taxon>
        <taxon>Algoriphagus</taxon>
    </lineage>
</organism>
<evidence type="ECO:0000313" key="4">
    <source>
        <dbReference type="Proteomes" id="UP000664698"/>
    </source>
</evidence>
<dbReference type="EMBL" id="JAFKCW010000001">
    <property type="protein sequence ID" value="MBN7799849.1"/>
    <property type="molecule type" value="Genomic_DNA"/>
</dbReference>
<evidence type="ECO:0000256" key="1">
    <source>
        <dbReference type="SAM" id="SignalP"/>
    </source>
</evidence>
<feature type="chain" id="PRO_5046857653" evidence="1">
    <location>
        <begin position="23"/>
        <end position="213"/>
    </location>
</feature>
<feature type="signal peptide" evidence="1">
    <location>
        <begin position="1"/>
        <end position="22"/>
    </location>
</feature>